<evidence type="ECO:0000313" key="2">
    <source>
        <dbReference type="EMBL" id="GES86454.1"/>
    </source>
</evidence>
<gene>
    <name evidence="2" type="ORF">RCL2_001351000</name>
</gene>
<organism evidence="2 3">
    <name type="scientific">Rhizophagus clarus</name>
    <dbReference type="NCBI Taxonomy" id="94130"/>
    <lineage>
        <taxon>Eukaryota</taxon>
        <taxon>Fungi</taxon>
        <taxon>Fungi incertae sedis</taxon>
        <taxon>Mucoromycota</taxon>
        <taxon>Glomeromycotina</taxon>
        <taxon>Glomeromycetes</taxon>
        <taxon>Glomerales</taxon>
        <taxon>Glomeraceae</taxon>
        <taxon>Rhizophagus</taxon>
    </lineage>
</organism>
<accession>A0A8H3LG32</accession>
<protein>
    <submittedName>
        <fullName evidence="2">Uncharacterized protein</fullName>
    </submittedName>
</protein>
<proteinExistence type="predicted"/>
<sequence>MLKEGFNVCGSLMDVKSFGWYKMEEELYSALYTVGSDPVYSNIGKVVKIYYWNNTNSFINKNHDFPLLERANILVLCQDYLNITQFCESMNECLFNSEGFKNSKNNDIRRMTDVHNEEKKKLTSNDSKENKELTSNDNEDSETNLVNEYVTIDLMKIN</sequence>
<name>A0A8H3LG32_9GLOM</name>
<dbReference type="EMBL" id="BLAL01000160">
    <property type="protein sequence ID" value="GES86454.1"/>
    <property type="molecule type" value="Genomic_DNA"/>
</dbReference>
<dbReference type="AlphaFoldDB" id="A0A8H3LG32"/>
<feature type="compositionally biased region" description="Basic and acidic residues" evidence="1">
    <location>
        <begin position="117"/>
        <end position="134"/>
    </location>
</feature>
<comment type="caution">
    <text evidence="2">The sequence shown here is derived from an EMBL/GenBank/DDBJ whole genome shotgun (WGS) entry which is preliminary data.</text>
</comment>
<evidence type="ECO:0000313" key="3">
    <source>
        <dbReference type="Proteomes" id="UP000615446"/>
    </source>
</evidence>
<reference evidence="2" key="1">
    <citation type="submission" date="2019-10" db="EMBL/GenBank/DDBJ databases">
        <title>Conservation and host-specific expression of non-tandemly repeated heterogenous ribosome RNA gene in arbuscular mycorrhizal fungi.</title>
        <authorList>
            <person name="Maeda T."/>
            <person name="Kobayashi Y."/>
            <person name="Nakagawa T."/>
            <person name="Ezawa T."/>
            <person name="Yamaguchi K."/>
            <person name="Bino T."/>
            <person name="Nishimoto Y."/>
            <person name="Shigenobu S."/>
            <person name="Kawaguchi M."/>
        </authorList>
    </citation>
    <scope>NUCLEOTIDE SEQUENCE</scope>
    <source>
        <strain evidence="2">HR1</strain>
    </source>
</reference>
<evidence type="ECO:0000256" key="1">
    <source>
        <dbReference type="SAM" id="MobiDB-lite"/>
    </source>
</evidence>
<feature type="region of interest" description="Disordered" evidence="1">
    <location>
        <begin position="117"/>
        <end position="142"/>
    </location>
</feature>
<dbReference type="Proteomes" id="UP000615446">
    <property type="component" value="Unassembled WGS sequence"/>
</dbReference>